<dbReference type="Pfam" id="PF01551">
    <property type="entry name" value="Peptidase_M23"/>
    <property type="match status" value="1"/>
</dbReference>
<keyword evidence="5" id="KW-1185">Reference proteome</keyword>
<dbReference type="EMBL" id="QUAJ01000016">
    <property type="protein sequence ID" value="REI40753.1"/>
    <property type="molecule type" value="Genomic_DNA"/>
</dbReference>
<evidence type="ECO:0000259" key="3">
    <source>
        <dbReference type="Pfam" id="PF01551"/>
    </source>
</evidence>
<evidence type="ECO:0000256" key="1">
    <source>
        <dbReference type="ARBA" id="ARBA00022729"/>
    </source>
</evidence>
<dbReference type="InterPro" id="IPR016047">
    <property type="entry name" value="M23ase_b-sheet_dom"/>
</dbReference>
<feature type="domain" description="M23ase beta-sheet core" evidence="3">
    <location>
        <begin position="278"/>
        <end position="369"/>
    </location>
</feature>
<evidence type="ECO:0000313" key="5">
    <source>
        <dbReference type="Proteomes" id="UP000263486"/>
    </source>
</evidence>
<feature type="coiled-coil region" evidence="2">
    <location>
        <begin position="141"/>
        <end position="235"/>
    </location>
</feature>
<dbReference type="PANTHER" id="PTHR21666">
    <property type="entry name" value="PEPTIDASE-RELATED"/>
    <property type="match status" value="1"/>
</dbReference>
<keyword evidence="1" id="KW-0732">Signal</keyword>
<sequence length="372" mass="42730">MKKLIFCLITIIITTTTFSNSLDEKKNQINQIENEIKRKGEEIKKNTQKIKTIDKKTETLKEQITRVEKELKIIESEKELLKAKIDVVSRKVDYGKRNLKFSSKELANMENDYVAMLQSWQKKEITDEVDTYNFKEILKANQERQEEIKSVQHNIKKVKEDIENEQRNLKKLQSQLAYKERQQESKKRQHNNLIAQYNKDKKLTTAKTKQAENTITNLQKQKAAIEKEIDNIIRTRTKQLGNVNYSTVAKYLGSFKSPISGRVVVGFNEAKVGGIRSSGQEIQGNLGDRVVSANKGKVIYAGKFMNMGKVVMIDHGYNLITIYGNLISNYVKLGQTVGKGSEIGILGLNLDGRSYLYYETRFNLKSSNPDNF</sequence>
<name>A0ABX9KG90_9FUSO</name>
<dbReference type="InterPro" id="IPR011055">
    <property type="entry name" value="Dup_hybrid_motif"/>
</dbReference>
<dbReference type="RefSeq" id="WP_114642674.1">
    <property type="nucleotide sequence ID" value="NZ_JAACIO010000018.1"/>
</dbReference>
<protein>
    <submittedName>
        <fullName evidence="4">Peptidase M23</fullName>
    </submittedName>
</protein>
<dbReference type="CDD" id="cd12797">
    <property type="entry name" value="M23_peptidase"/>
    <property type="match status" value="1"/>
</dbReference>
<accession>A0ABX9KG90</accession>
<dbReference type="PANTHER" id="PTHR21666:SF289">
    <property type="entry name" value="L-ALA--D-GLU ENDOPEPTIDASE"/>
    <property type="match status" value="1"/>
</dbReference>
<dbReference type="Gene3D" id="2.70.70.10">
    <property type="entry name" value="Glucose Permease (Domain IIA)"/>
    <property type="match status" value="1"/>
</dbReference>
<gene>
    <name evidence="4" type="ORF">DYH56_09730</name>
</gene>
<comment type="caution">
    <text evidence="4">The sequence shown here is derived from an EMBL/GenBank/DDBJ whole genome shotgun (WGS) entry which is preliminary data.</text>
</comment>
<keyword evidence="2" id="KW-0175">Coiled coil</keyword>
<dbReference type="Proteomes" id="UP000263486">
    <property type="component" value="Unassembled WGS sequence"/>
</dbReference>
<feature type="coiled-coil region" evidence="2">
    <location>
        <begin position="22"/>
        <end position="91"/>
    </location>
</feature>
<evidence type="ECO:0000256" key="2">
    <source>
        <dbReference type="SAM" id="Coils"/>
    </source>
</evidence>
<dbReference type="SUPFAM" id="SSF57997">
    <property type="entry name" value="Tropomyosin"/>
    <property type="match status" value="1"/>
</dbReference>
<proteinExistence type="predicted"/>
<dbReference type="SUPFAM" id="SSF51261">
    <property type="entry name" value="Duplicated hybrid motif"/>
    <property type="match status" value="1"/>
</dbReference>
<evidence type="ECO:0000313" key="4">
    <source>
        <dbReference type="EMBL" id="REI40753.1"/>
    </source>
</evidence>
<reference evidence="4 5" key="1">
    <citation type="submission" date="2018-08" db="EMBL/GenBank/DDBJ databases">
        <title>Draft genome sequence of Psychrilyobacter sp. strain SD5 isolated from Black Sea water.</title>
        <authorList>
            <person name="Yadav S."/>
            <person name="Villanueva L."/>
            <person name="Damste J.S.S."/>
        </authorList>
    </citation>
    <scope>NUCLEOTIDE SEQUENCE [LARGE SCALE GENOMIC DNA]</scope>
    <source>
        <strain evidence="4 5">SD5</strain>
    </source>
</reference>
<dbReference type="InterPro" id="IPR050570">
    <property type="entry name" value="Cell_wall_metabolism_enzyme"/>
</dbReference>
<organism evidence="4 5">
    <name type="scientific">Psychrilyobacter piezotolerans</name>
    <dbReference type="NCBI Taxonomy" id="2293438"/>
    <lineage>
        <taxon>Bacteria</taxon>
        <taxon>Fusobacteriati</taxon>
        <taxon>Fusobacteriota</taxon>
        <taxon>Fusobacteriia</taxon>
        <taxon>Fusobacteriales</taxon>
        <taxon>Fusobacteriaceae</taxon>
        <taxon>Psychrilyobacter</taxon>
    </lineage>
</organism>